<keyword evidence="1" id="KW-0472">Membrane</keyword>
<reference evidence="4 5" key="1">
    <citation type="submission" date="2020-08" db="EMBL/GenBank/DDBJ databases">
        <title>Genome public.</title>
        <authorList>
            <person name="Liu C."/>
            <person name="Sun Q."/>
        </authorList>
    </citation>
    <scope>NUCLEOTIDE SEQUENCE [LARGE SCALE GENOMIC DNA]</scope>
    <source>
        <strain evidence="4 5">BX2</strain>
    </source>
</reference>
<evidence type="ECO:0000256" key="1">
    <source>
        <dbReference type="SAM" id="Phobius"/>
    </source>
</evidence>
<feature type="domain" description="Protein FecR C-terminal" evidence="3">
    <location>
        <begin position="247"/>
        <end position="315"/>
    </location>
</feature>
<dbReference type="Gene3D" id="3.55.50.30">
    <property type="match status" value="1"/>
</dbReference>
<protein>
    <submittedName>
        <fullName evidence="4">FecR domain-containing protein</fullName>
    </submittedName>
</protein>
<dbReference type="Gene3D" id="2.60.120.1440">
    <property type="match status" value="1"/>
</dbReference>
<evidence type="ECO:0000313" key="5">
    <source>
        <dbReference type="Proteomes" id="UP000644010"/>
    </source>
</evidence>
<dbReference type="InterPro" id="IPR032508">
    <property type="entry name" value="FecR_C"/>
</dbReference>
<sequence>MTLKEVDENKVVVDEVCKEVFRVLNALKHPDVSEQVNDSKEFVFERVNDKIKTDSILTSQMNERRVNIRFLVAAGIALLLLMSVSAAYHLGYKSGQELRANLYAETVTPLGVTTKITLPDGTVVTLNGGSKLTYPTLFAGKERCVSLSGEGFFEVAKDAEHPFLVNADNLSVKVLGTKFGFKSYKEDNQTIVTLKEGLVKAMPSNKEAVNGIVLRPNQQLVLDNRTGEFQCRNVNTAEYLSWKEGVLYFRDTTLDEIVKILERKFNVKILIASESLKNDRYFAHFGYNENLEQILTLLSHKRFWKYEKKNGTIEIRKKY</sequence>
<evidence type="ECO:0000259" key="2">
    <source>
        <dbReference type="Pfam" id="PF04773"/>
    </source>
</evidence>
<organism evidence="4 5">
    <name type="scientific">Parabacteroides segnis</name>
    <dbReference type="NCBI Taxonomy" id="2763058"/>
    <lineage>
        <taxon>Bacteria</taxon>
        <taxon>Pseudomonadati</taxon>
        <taxon>Bacteroidota</taxon>
        <taxon>Bacteroidia</taxon>
        <taxon>Bacteroidales</taxon>
        <taxon>Tannerellaceae</taxon>
        <taxon>Parabacteroides</taxon>
    </lineage>
</organism>
<keyword evidence="5" id="KW-1185">Reference proteome</keyword>
<dbReference type="Pfam" id="PF16344">
    <property type="entry name" value="FecR_C"/>
    <property type="match status" value="1"/>
</dbReference>
<gene>
    <name evidence="4" type="ORF">H8S77_16700</name>
</gene>
<dbReference type="Proteomes" id="UP000644010">
    <property type="component" value="Unassembled WGS sequence"/>
</dbReference>
<keyword evidence="1" id="KW-0812">Transmembrane</keyword>
<dbReference type="PANTHER" id="PTHR30273">
    <property type="entry name" value="PERIPLASMIC SIGNAL SENSOR AND SIGMA FACTOR ACTIVATOR FECR-RELATED"/>
    <property type="match status" value="1"/>
</dbReference>
<dbReference type="RefSeq" id="WP_186960390.1">
    <property type="nucleotide sequence ID" value="NZ_JACOOI010000019.1"/>
</dbReference>
<dbReference type="InterPro" id="IPR012373">
    <property type="entry name" value="Ferrdict_sens_TM"/>
</dbReference>
<proteinExistence type="predicted"/>
<feature type="domain" description="FecR protein" evidence="2">
    <location>
        <begin position="107"/>
        <end position="200"/>
    </location>
</feature>
<dbReference type="EMBL" id="JACOOI010000019">
    <property type="protein sequence ID" value="MBC5644519.1"/>
    <property type="molecule type" value="Genomic_DNA"/>
</dbReference>
<feature type="transmembrane region" description="Helical" evidence="1">
    <location>
        <begin position="70"/>
        <end position="91"/>
    </location>
</feature>
<evidence type="ECO:0000313" key="4">
    <source>
        <dbReference type="EMBL" id="MBC5644519.1"/>
    </source>
</evidence>
<dbReference type="PANTHER" id="PTHR30273:SF2">
    <property type="entry name" value="PROTEIN FECR"/>
    <property type="match status" value="1"/>
</dbReference>
<accession>A0ABR7E436</accession>
<keyword evidence="1" id="KW-1133">Transmembrane helix</keyword>
<evidence type="ECO:0000259" key="3">
    <source>
        <dbReference type="Pfam" id="PF16344"/>
    </source>
</evidence>
<dbReference type="InterPro" id="IPR006860">
    <property type="entry name" value="FecR"/>
</dbReference>
<comment type="caution">
    <text evidence="4">The sequence shown here is derived from an EMBL/GenBank/DDBJ whole genome shotgun (WGS) entry which is preliminary data.</text>
</comment>
<dbReference type="Pfam" id="PF04773">
    <property type="entry name" value="FecR"/>
    <property type="match status" value="1"/>
</dbReference>
<name>A0ABR7E436_9BACT</name>